<keyword evidence="3" id="KW-0804">Transcription</keyword>
<evidence type="ECO:0000256" key="2">
    <source>
        <dbReference type="ARBA" id="ARBA00023125"/>
    </source>
</evidence>
<comment type="caution">
    <text evidence="4">The sequence shown here is derived from an EMBL/GenBank/DDBJ whole genome shotgun (WGS) entry which is preliminary data.</text>
</comment>
<dbReference type="SUPFAM" id="SSF46689">
    <property type="entry name" value="Homeodomain-like"/>
    <property type="match status" value="1"/>
</dbReference>
<dbReference type="PANTHER" id="PTHR30055">
    <property type="entry name" value="HTH-TYPE TRANSCRIPTIONAL REGULATOR RUTR"/>
    <property type="match status" value="1"/>
</dbReference>
<gene>
    <name evidence="4" type="ORF">FNH08_03100</name>
</gene>
<evidence type="ECO:0000256" key="1">
    <source>
        <dbReference type="ARBA" id="ARBA00023015"/>
    </source>
</evidence>
<dbReference type="RefSeq" id="WP_152769669.1">
    <property type="nucleotide sequence ID" value="NZ_VJZC01000009.1"/>
</dbReference>
<dbReference type="PANTHER" id="PTHR30055:SF234">
    <property type="entry name" value="HTH-TYPE TRANSCRIPTIONAL REGULATOR BETI"/>
    <property type="match status" value="1"/>
</dbReference>
<keyword evidence="5" id="KW-1185">Reference proteome</keyword>
<evidence type="ECO:0000256" key="3">
    <source>
        <dbReference type="ARBA" id="ARBA00023163"/>
    </source>
</evidence>
<dbReference type="InterPro" id="IPR050109">
    <property type="entry name" value="HTH-type_TetR-like_transc_reg"/>
</dbReference>
<dbReference type="AlphaFoldDB" id="A0A5N8X9Y9"/>
<dbReference type="SUPFAM" id="SSF48498">
    <property type="entry name" value="Tetracyclin repressor-like, C-terminal domain"/>
    <property type="match status" value="1"/>
</dbReference>
<protein>
    <submittedName>
        <fullName evidence="4">TetR/AcrR family transcriptional regulator</fullName>
    </submittedName>
</protein>
<keyword evidence="1" id="KW-0805">Transcription regulation</keyword>
<evidence type="ECO:0000313" key="4">
    <source>
        <dbReference type="EMBL" id="MPY56197.1"/>
    </source>
</evidence>
<dbReference type="GO" id="GO:0003700">
    <property type="term" value="F:DNA-binding transcription factor activity"/>
    <property type="evidence" value="ECO:0007669"/>
    <property type="project" value="TreeGrafter"/>
</dbReference>
<keyword evidence="2" id="KW-0238">DNA-binding</keyword>
<organism evidence="4 5">
    <name type="scientific">Streptomyces spongiae</name>
    <dbReference type="NCBI Taxonomy" id="565072"/>
    <lineage>
        <taxon>Bacteria</taxon>
        <taxon>Bacillati</taxon>
        <taxon>Actinomycetota</taxon>
        <taxon>Actinomycetes</taxon>
        <taxon>Kitasatosporales</taxon>
        <taxon>Streptomycetaceae</taxon>
        <taxon>Streptomyces</taxon>
    </lineage>
</organism>
<dbReference type="Gene3D" id="1.10.357.10">
    <property type="entry name" value="Tetracycline Repressor, domain 2"/>
    <property type="match status" value="1"/>
</dbReference>
<dbReference type="GO" id="GO:0000976">
    <property type="term" value="F:transcription cis-regulatory region binding"/>
    <property type="evidence" value="ECO:0007669"/>
    <property type="project" value="TreeGrafter"/>
</dbReference>
<dbReference type="Proteomes" id="UP000400924">
    <property type="component" value="Unassembled WGS sequence"/>
</dbReference>
<evidence type="ECO:0000313" key="5">
    <source>
        <dbReference type="Proteomes" id="UP000400924"/>
    </source>
</evidence>
<dbReference type="OrthoDB" id="9816296at2"/>
<dbReference type="InterPro" id="IPR036271">
    <property type="entry name" value="Tet_transcr_reg_TetR-rel_C_sf"/>
</dbReference>
<accession>A0A5N8X9Y9</accession>
<reference evidence="4 5" key="1">
    <citation type="submission" date="2019-07" db="EMBL/GenBank/DDBJ databases">
        <title>New species of Amycolatopsis and Streptomyces.</title>
        <authorList>
            <person name="Duangmal K."/>
            <person name="Teo W.F.A."/>
            <person name="Lipun K."/>
        </authorList>
    </citation>
    <scope>NUCLEOTIDE SEQUENCE [LARGE SCALE GENOMIC DNA]</scope>
    <source>
        <strain evidence="4 5">NBRC 106415</strain>
    </source>
</reference>
<sequence>MPIEVDEARRLDEIAVATIQVARERGVRAATIRAVAQRLGGSTAMVTNYVPSRADLMINALRHAEDLWKQELEDEVLDGLDGMERLTALIRWMCTTTQDDEVLRRLLMEILSEGPKAGAAVERVRSAMARSNHEEMRLMVANAGLRDTELAADVLHLLVRGCWLSMLESPQDWSTDRSTRAALAVLELLRGPEGETPASS</sequence>
<name>A0A5N8X9Y9_9ACTN</name>
<dbReference type="InterPro" id="IPR009057">
    <property type="entry name" value="Homeodomain-like_sf"/>
</dbReference>
<dbReference type="EMBL" id="VJZC01000009">
    <property type="protein sequence ID" value="MPY56197.1"/>
    <property type="molecule type" value="Genomic_DNA"/>
</dbReference>
<proteinExistence type="predicted"/>